<reference evidence="3" key="1">
    <citation type="submission" date="2017-02" db="UniProtKB">
        <authorList>
            <consortium name="WormBaseParasite"/>
        </authorList>
    </citation>
    <scope>IDENTIFICATION</scope>
</reference>
<reference evidence="1 2" key="2">
    <citation type="submission" date="2018-11" db="EMBL/GenBank/DDBJ databases">
        <authorList>
            <consortium name="Pathogen Informatics"/>
        </authorList>
    </citation>
    <scope>NUCLEOTIDE SEQUENCE [LARGE SCALE GENOMIC DNA]</scope>
</reference>
<dbReference type="EMBL" id="UYSL01019984">
    <property type="protein sequence ID" value="VDL71861.1"/>
    <property type="molecule type" value="Genomic_DNA"/>
</dbReference>
<proteinExistence type="predicted"/>
<evidence type="ECO:0000313" key="3">
    <source>
        <dbReference type="WBParaSite" id="NBR_0000827101-mRNA-1"/>
    </source>
</evidence>
<evidence type="ECO:0000313" key="1">
    <source>
        <dbReference type="EMBL" id="VDL71861.1"/>
    </source>
</evidence>
<protein>
    <submittedName>
        <fullName evidence="3">Reverse transcriptase</fullName>
    </submittedName>
</protein>
<organism evidence="3">
    <name type="scientific">Nippostrongylus brasiliensis</name>
    <name type="common">Rat hookworm</name>
    <dbReference type="NCBI Taxonomy" id="27835"/>
    <lineage>
        <taxon>Eukaryota</taxon>
        <taxon>Metazoa</taxon>
        <taxon>Ecdysozoa</taxon>
        <taxon>Nematoda</taxon>
        <taxon>Chromadorea</taxon>
        <taxon>Rhabditida</taxon>
        <taxon>Rhabditina</taxon>
        <taxon>Rhabditomorpha</taxon>
        <taxon>Strongyloidea</taxon>
        <taxon>Heligmosomidae</taxon>
        <taxon>Nippostrongylus</taxon>
    </lineage>
</organism>
<dbReference type="Proteomes" id="UP000271162">
    <property type="component" value="Unassembled WGS sequence"/>
</dbReference>
<evidence type="ECO:0000313" key="2">
    <source>
        <dbReference type="Proteomes" id="UP000271162"/>
    </source>
</evidence>
<gene>
    <name evidence="1" type="ORF">NBR_LOCUS8272</name>
</gene>
<keyword evidence="2" id="KW-1185">Reference proteome</keyword>
<dbReference type="WBParaSite" id="NBR_0000827101-mRNA-1">
    <property type="protein sequence ID" value="NBR_0000827101-mRNA-1"/>
    <property type="gene ID" value="NBR_0000827101"/>
</dbReference>
<accession>A0A0N4XYT7</accession>
<name>A0A0N4XYT7_NIPBR</name>
<sequence length="93" mass="10786">MLRELNEAGGKIGLRIIRKNKQFMKNSWCDEGHIELDGSPQVPYVYLGRSINIDSDFKEEFFRRRRAAWSAYGTLKGATDQLQDTELRAHLLD</sequence>
<dbReference type="AlphaFoldDB" id="A0A0N4XYT7"/>
<dbReference type="OMA" id="INANNDM"/>
<dbReference type="STRING" id="27835.A0A0N4XYT7"/>